<dbReference type="PANTHER" id="PTHR23528:SF1">
    <property type="entry name" value="MAJOR FACILITATOR SUPERFAMILY (MFS) PROFILE DOMAIN-CONTAINING PROTEIN"/>
    <property type="match status" value="1"/>
</dbReference>
<feature type="transmembrane region" description="Helical" evidence="4">
    <location>
        <begin position="180"/>
        <end position="198"/>
    </location>
</feature>
<keyword evidence="3 4" id="KW-0472">Membrane</keyword>
<evidence type="ECO:0000256" key="2">
    <source>
        <dbReference type="ARBA" id="ARBA00022989"/>
    </source>
</evidence>
<reference evidence="6" key="1">
    <citation type="journal article" date="2020" name="mSystems">
        <title>Genome- and Community-Level Interaction Insights into Carbon Utilization and Element Cycling Functions of Hydrothermarchaeota in Hydrothermal Sediment.</title>
        <authorList>
            <person name="Zhou Z."/>
            <person name="Liu Y."/>
            <person name="Xu W."/>
            <person name="Pan J."/>
            <person name="Luo Z.H."/>
            <person name="Li M."/>
        </authorList>
    </citation>
    <scope>NUCLEOTIDE SEQUENCE [LARGE SCALE GENOMIC DNA]</scope>
    <source>
        <strain evidence="6">SpSt-488</strain>
    </source>
</reference>
<accession>A0A7C4CBV0</accession>
<protein>
    <submittedName>
        <fullName evidence="6">MFS transporter</fullName>
    </submittedName>
</protein>
<keyword evidence="2 4" id="KW-1133">Transmembrane helix</keyword>
<proteinExistence type="predicted"/>
<dbReference type="GO" id="GO:0022857">
    <property type="term" value="F:transmembrane transporter activity"/>
    <property type="evidence" value="ECO:0007669"/>
    <property type="project" value="InterPro"/>
</dbReference>
<feature type="transmembrane region" description="Helical" evidence="4">
    <location>
        <begin position="393"/>
        <end position="412"/>
    </location>
</feature>
<dbReference type="InterPro" id="IPR020846">
    <property type="entry name" value="MFS_dom"/>
</dbReference>
<keyword evidence="1 4" id="KW-0812">Transmembrane</keyword>
<dbReference type="PANTHER" id="PTHR23528">
    <property type="match status" value="1"/>
</dbReference>
<organism evidence="6">
    <name type="scientific">candidate division WOR-3 bacterium</name>
    <dbReference type="NCBI Taxonomy" id="2052148"/>
    <lineage>
        <taxon>Bacteria</taxon>
        <taxon>Bacteria division WOR-3</taxon>
    </lineage>
</organism>
<dbReference type="Gene3D" id="1.20.1250.20">
    <property type="entry name" value="MFS general substrate transporter like domains"/>
    <property type="match status" value="2"/>
</dbReference>
<dbReference type="AlphaFoldDB" id="A0A7C4CBV0"/>
<dbReference type="Pfam" id="PF07690">
    <property type="entry name" value="MFS_1"/>
    <property type="match status" value="1"/>
</dbReference>
<evidence type="ECO:0000259" key="5">
    <source>
        <dbReference type="PROSITE" id="PS50850"/>
    </source>
</evidence>
<dbReference type="InterPro" id="IPR011701">
    <property type="entry name" value="MFS"/>
</dbReference>
<name>A0A7C4CBV0_UNCW3</name>
<dbReference type="SUPFAM" id="SSF103473">
    <property type="entry name" value="MFS general substrate transporter"/>
    <property type="match status" value="1"/>
</dbReference>
<dbReference type="PROSITE" id="PS50850">
    <property type="entry name" value="MFS"/>
    <property type="match status" value="1"/>
</dbReference>
<dbReference type="InterPro" id="IPR036259">
    <property type="entry name" value="MFS_trans_sf"/>
</dbReference>
<evidence type="ECO:0000256" key="3">
    <source>
        <dbReference type="ARBA" id="ARBA00023136"/>
    </source>
</evidence>
<feature type="transmembrane region" description="Helical" evidence="4">
    <location>
        <begin position="140"/>
        <end position="160"/>
    </location>
</feature>
<sequence>MQGRINYWALSAFWLGVSVHWAAFLTIAMQARVNDLAPLEQRGAYLAWLAAAGALISTIVELIAGPISDRCTSRMGRRRPFILWGTLLSLPFIVLFMTTQSFALLILHFVAIQLFLNWANGPYQAVIPDYVPPERHGLASAYMGMMTLVGTLLGLALAGALLGEPPLILGELPRSVRLHIVGWTLVGFLVATMLWTVLGMREPVWRPNHPDERRLSPAHFVNILLNDLPNFRWVVVSRFVFNMGFFTALFFLEFYLRDTIGLKGAAPQHAFGFMATATLTGVLGNWLAGALADRMSKKQIIYACIGLMCVCAGLFLSAQSLTGVYLTGALFGVAWGAYAAVDWALASNLVPTSESGRYMAIWHIAMTMPQVAAPLIAGPLGDWLNAEYGTGVGWRWIFLLAPIYFLGSAWLLKPVQARKF</sequence>
<feature type="transmembrane region" description="Helical" evidence="4">
    <location>
        <begin position="324"/>
        <end position="346"/>
    </location>
</feature>
<feature type="transmembrane region" description="Helical" evidence="4">
    <location>
        <begin position="268"/>
        <end position="288"/>
    </location>
</feature>
<feature type="transmembrane region" description="Helical" evidence="4">
    <location>
        <begin position="45"/>
        <end position="68"/>
    </location>
</feature>
<feature type="transmembrane region" description="Helical" evidence="4">
    <location>
        <begin position="12"/>
        <end position="33"/>
    </location>
</feature>
<feature type="transmembrane region" description="Helical" evidence="4">
    <location>
        <begin position="239"/>
        <end position="256"/>
    </location>
</feature>
<feature type="transmembrane region" description="Helical" evidence="4">
    <location>
        <begin position="300"/>
        <end position="318"/>
    </location>
</feature>
<evidence type="ECO:0000256" key="1">
    <source>
        <dbReference type="ARBA" id="ARBA00022692"/>
    </source>
</evidence>
<feature type="transmembrane region" description="Helical" evidence="4">
    <location>
        <begin position="102"/>
        <end position="119"/>
    </location>
</feature>
<dbReference type="EMBL" id="DSUT01000165">
    <property type="protein sequence ID" value="HGK28851.1"/>
    <property type="molecule type" value="Genomic_DNA"/>
</dbReference>
<comment type="caution">
    <text evidence="6">The sequence shown here is derived from an EMBL/GenBank/DDBJ whole genome shotgun (WGS) entry which is preliminary data.</text>
</comment>
<evidence type="ECO:0000313" key="6">
    <source>
        <dbReference type="EMBL" id="HGK28851.1"/>
    </source>
</evidence>
<feature type="domain" description="Major facilitator superfamily (MFS) profile" evidence="5">
    <location>
        <begin position="1"/>
        <end position="419"/>
    </location>
</feature>
<gene>
    <name evidence="6" type="ORF">ENS41_07905</name>
</gene>
<feature type="transmembrane region" description="Helical" evidence="4">
    <location>
        <begin position="358"/>
        <end position="381"/>
    </location>
</feature>
<evidence type="ECO:0000256" key="4">
    <source>
        <dbReference type="SAM" id="Phobius"/>
    </source>
</evidence>
<feature type="transmembrane region" description="Helical" evidence="4">
    <location>
        <begin position="80"/>
        <end position="96"/>
    </location>
</feature>